<gene>
    <name evidence="3" type="ORF">AB8S09_11930</name>
</gene>
<keyword evidence="2" id="KW-0812">Transmembrane</keyword>
<dbReference type="EMBL" id="JBGFFE010000020">
    <property type="protein sequence ID" value="MEY8764338.1"/>
    <property type="molecule type" value="Genomic_DNA"/>
</dbReference>
<evidence type="ECO:0000256" key="2">
    <source>
        <dbReference type="SAM" id="Phobius"/>
    </source>
</evidence>
<keyword evidence="4" id="KW-1185">Reference proteome</keyword>
<protein>
    <submittedName>
        <fullName evidence="3">Zinc ribbon domain-containing protein</fullName>
    </submittedName>
</protein>
<accession>A0ABV4DZM8</accession>
<reference evidence="3 4" key="1">
    <citation type="submission" date="2024-08" db="EMBL/GenBank/DDBJ databases">
        <title>Clostridium lapicellarii sp. nov., and Clostridium renhuaiense sp. nov., two species isolated from the mud in a fermentation cellar used for producing sauce-flavour Chinese liquors.</title>
        <authorList>
            <person name="Yang F."/>
            <person name="Wang H."/>
            <person name="Chen L.Q."/>
            <person name="Zhou N."/>
            <person name="Lu J.J."/>
            <person name="Pu X.X."/>
            <person name="Wan B."/>
            <person name="Wang L."/>
            <person name="Liu S.J."/>
        </authorList>
    </citation>
    <scope>NUCLEOTIDE SEQUENCE [LARGE SCALE GENOMIC DNA]</scope>
    <source>
        <strain evidence="3 4">MT-113</strain>
    </source>
</reference>
<evidence type="ECO:0000313" key="4">
    <source>
        <dbReference type="Proteomes" id="UP001565220"/>
    </source>
</evidence>
<comment type="caution">
    <text evidence="3">The sequence shown here is derived from an EMBL/GenBank/DDBJ whole genome shotgun (WGS) entry which is preliminary data.</text>
</comment>
<name>A0ABV4DZM8_9CLOT</name>
<organism evidence="3 4">
    <name type="scientific">Clostridium lapidicellarium</name>
    <dbReference type="NCBI Taxonomy" id="3240931"/>
    <lineage>
        <taxon>Bacteria</taxon>
        <taxon>Bacillati</taxon>
        <taxon>Bacillota</taxon>
        <taxon>Clostridia</taxon>
        <taxon>Eubacteriales</taxon>
        <taxon>Clostridiaceae</taxon>
        <taxon>Clostridium</taxon>
    </lineage>
</organism>
<proteinExistence type="predicted"/>
<feature type="compositionally biased region" description="Polar residues" evidence="1">
    <location>
        <begin position="65"/>
        <end position="91"/>
    </location>
</feature>
<evidence type="ECO:0000256" key="1">
    <source>
        <dbReference type="SAM" id="MobiDB-lite"/>
    </source>
</evidence>
<keyword evidence="2" id="KW-0472">Membrane</keyword>
<evidence type="ECO:0000313" key="3">
    <source>
        <dbReference type="EMBL" id="MEY8764338.1"/>
    </source>
</evidence>
<feature type="region of interest" description="Disordered" evidence="1">
    <location>
        <begin position="61"/>
        <end position="104"/>
    </location>
</feature>
<keyword evidence="2" id="KW-1133">Transmembrane helix</keyword>
<dbReference type="RefSeq" id="WP_294184195.1">
    <property type="nucleotide sequence ID" value="NZ_JBGFFE010000020.1"/>
</dbReference>
<dbReference type="Proteomes" id="UP001565220">
    <property type="component" value="Unassembled WGS sequence"/>
</dbReference>
<feature type="transmembrane region" description="Helical" evidence="2">
    <location>
        <begin position="39"/>
        <end position="59"/>
    </location>
</feature>
<sequence length="276" mass="28694">MGNNKMTKCKACGADIAKGVKKCPHCGKDQRNFFMRHKIITFILAIIVIGGIGSALGGGGDDKTATTNSASQNTESSTSKPTGASSDAKTNSTKKEPTVEQRQIAGKAVDLGAGTFLGGKDVQAGLYDVTPVEGQGNFTINGNDGDLKINEILGTAEGMGVPKVRAKVADNDKIQLQGINKVHFEPVTSSFVTEVKPLSLYSGVWKTGEDIAVGRYKAAPASGSGNFIVYDKTGMPKVNEVLGGDAGGVKEVTFDVSKGDVINIANLSQVNITPAN</sequence>